<keyword evidence="3" id="KW-1185">Reference proteome</keyword>
<gene>
    <name evidence="2" type="ORF">LSINAPIS_LOCUS3634</name>
</gene>
<reference evidence="2 3" key="1">
    <citation type="submission" date="2017-07" db="EMBL/GenBank/DDBJ databases">
        <authorList>
            <person name="Talla V."/>
            <person name="Backstrom N."/>
        </authorList>
    </citation>
    <scope>NUCLEOTIDE SEQUENCE [LARGE SCALE GENOMIC DNA]</scope>
</reference>
<dbReference type="AlphaFoldDB" id="A0A5E4PXS4"/>
<keyword evidence="1" id="KW-1133">Transmembrane helix</keyword>
<evidence type="ECO:0000256" key="1">
    <source>
        <dbReference type="SAM" id="Phobius"/>
    </source>
</evidence>
<accession>A0A5E4PXS4</accession>
<evidence type="ECO:0000313" key="3">
    <source>
        <dbReference type="Proteomes" id="UP000324832"/>
    </source>
</evidence>
<keyword evidence="1" id="KW-0472">Membrane</keyword>
<feature type="transmembrane region" description="Helical" evidence="1">
    <location>
        <begin position="85"/>
        <end position="102"/>
    </location>
</feature>
<sequence length="121" mass="14011">MWYAVLLRFIRRPLVLGIIFASSLTYCIVSFLREGTNKHIVYQDVSLDKKPFIWRTLQEHNETSDWECRNSVQGKSLIVDDRVDTAVRLAIMNIVVLLLNIVSHAALTQIREICCNWSCQS</sequence>
<organism evidence="2 3">
    <name type="scientific">Leptidea sinapis</name>
    <dbReference type="NCBI Taxonomy" id="189913"/>
    <lineage>
        <taxon>Eukaryota</taxon>
        <taxon>Metazoa</taxon>
        <taxon>Ecdysozoa</taxon>
        <taxon>Arthropoda</taxon>
        <taxon>Hexapoda</taxon>
        <taxon>Insecta</taxon>
        <taxon>Pterygota</taxon>
        <taxon>Neoptera</taxon>
        <taxon>Endopterygota</taxon>
        <taxon>Lepidoptera</taxon>
        <taxon>Glossata</taxon>
        <taxon>Ditrysia</taxon>
        <taxon>Papilionoidea</taxon>
        <taxon>Pieridae</taxon>
        <taxon>Dismorphiinae</taxon>
        <taxon>Leptidea</taxon>
    </lineage>
</organism>
<keyword evidence="1" id="KW-0812">Transmembrane</keyword>
<feature type="transmembrane region" description="Helical" evidence="1">
    <location>
        <begin position="12"/>
        <end position="32"/>
    </location>
</feature>
<evidence type="ECO:0000313" key="2">
    <source>
        <dbReference type="EMBL" id="VVC90801.1"/>
    </source>
</evidence>
<protein>
    <submittedName>
        <fullName evidence="2">Uncharacterized protein</fullName>
    </submittedName>
</protein>
<proteinExistence type="predicted"/>
<dbReference type="Proteomes" id="UP000324832">
    <property type="component" value="Unassembled WGS sequence"/>
</dbReference>
<dbReference type="EMBL" id="FZQP02000892">
    <property type="protein sequence ID" value="VVC90801.1"/>
    <property type="molecule type" value="Genomic_DNA"/>
</dbReference>
<name>A0A5E4PXS4_9NEOP</name>